<evidence type="ECO:0000313" key="3">
    <source>
        <dbReference type="Proteomes" id="UP000832041"/>
    </source>
</evidence>
<reference evidence="2 3" key="1">
    <citation type="submission" date="2020-04" db="EMBL/GenBank/DDBJ databases">
        <title>Thermobifida alba genome sequencing and assembly.</title>
        <authorList>
            <person name="Luzics S."/>
            <person name="Horvath B."/>
            <person name="Nagy I."/>
            <person name="Toth A."/>
            <person name="Nagy I."/>
            <person name="Kukolya J."/>
        </authorList>
    </citation>
    <scope>NUCLEOTIDE SEQUENCE [LARGE SCALE GENOMIC DNA]</scope>
    <source>
        <strain evidence="2 3">DSM 43795</strain>
    </source>
</reference>
<accession>A0ABY4L733</accession>
<feature type="transmembrane region" description="Helical" evidence="1">
    <location>
        <begin position="21"/>
        <end position="43"/>
    </location>
</feature>
<dbReference type="Pfam" id="PF11271">
    <property type="entry name" value="PorA"/>
    <property type="match status" value="1"/>
</dbReference>
<keyword evidence="1" id="KW-1133">Transmembrane helix</keyword>
<protein>
    <submittedName>
        <fullName evidence="2">DUF3068 domain-containing protein</fullName>
    </submittedName>
</protein>
<evidence type="ECO:0000256" key="1">
    <source>
        <dbReference type="SAM" id="Phobius"/>
    </source>
</evidence>
<dbReference type="InterPro" id="IPR021424">
    <property type="entry name" value="PorA"/>
</dbReference>
<evidence type="ECO:0000313" key="2">
    <source>
        <dbReference type="EMBL" id="UPT23502.1"/>
    </source>
</evidence>
<keyword evidence="3" id="KW-1185">Reference proteome</keyword>
<feature type="transmembrane region" description="Helical" evidence="1">
    <location>
        <begin position="290"/>
        <end position="310"/>
    </location>
</feature>
<keyword evidence="1" id="KW-0472">Membrane</keyword>
<dbReference type="Proteomes" id="UP000832041">
    <property type="component" value="Chromosome"/>
</dbReference>
<name>A0ABY4L733_THEAE</name>
<keyword evidence="1" id="KW-0812">Transmembrane</keyword>
<sequence length="317" mass="33734">MTQEHTAAERPGRRPAPPRGAGLLTAALGAFCATVALLLPLVAAPRLAVLPAELRQTWTLTDPGGTYLDTTHWRTREDVEVVRSTDLVGAPVPGEPDLLALAVTTDTGSPLGPIGHLEHRMVVDRATGWTVDCCGADTTGRSGRVGLWPPGAEEAEFPFRDPDTGSAPRMRLDGADEVGGLAVHRYTQQVPPTRVPGSVRDVPASVLDLDGGGTVRAERWVEVTRTYWVEPTSGQVVDLAEQRRETLRTVDGDHERLLLDADLELEPGQAAGAVHRAGERARLLAAVRGWLPLLLGVLGAALVATGTVLARRAARTD</sequence>
<dbReference type="EMBL" id="CP051627">
    <property type="protein sequence ID" value="UPT23502.1"/>
    <property type="molecule type" value="Genomic_DNA"/>
</dbReference>
<gene>
    <name evidence="2" type="ORF">FOF52_12560</name>
</gene>
<organism evidence="2 3">
    <name type="scientific">Thermobifida alba</name>
    <name type="common">Thermomonospora alba</name>
    <dbReference type="NCBI Taxonomy" id="53522"/>
    <lineage>
        <taxon>Bacteria</taxon>
        <taxon>Bacillati</taxon>
        <taxon>Actinomycetota</taxon>
        <taxon>Actinomycetes</taxon>
        <taxon>Streptosporangiales</taxon>
        <taxon>Nocardiopsidaceae</taxon>
        <taxon>Thermobifida</taxon>
    </lineage>
</organism>
<proteinExistence type="predicted"/>